<dbReference type="GO" id="GO:0030245">
    <property type="term" value="P:cellulose catabolic process"/>
    <property type="evidence" value="ECO:0007669"/>
    <property type="project" value="UniProtKB-UniPathway"/>
</dbReference>
<dbReference type="UniPathway" id="UPA00696"/>
<dbReference type="PROSITE" id="PS00775">
    <property type="entry name" value="GLYCOSYL_HYDROL_F3"/>
    <property type="match status" value="1"/>
</dbReference>
<dbReference type="PANTHER" id="PTHR42715:SF27">
    <property type="entry name" value="BETA-GLUCOSIDASE-RELATED"/>
    <property type="match status" value="1"/>
</dbReference>
<sequence>MGLITGEKAGDSAVSLSLSWNASCRVLRRTEHPGNRQILLWFFTTPGNTIYNMPPSDFAKVDVDEIVEKLTTDEAILLTAGVGFWHTHEIPRLGIPAIKVSDGPNGIRGNHFFMSTPAKCLPSATALGATWDTDLIEEAGLKLLAGEAKLRAAPVILAPTCNIQRNPLGGRSFESFSEDPLLSGVIAAAYVKGVQKGGIGSTIKHFVCNDKENDRMGSDSILSERALREVYLMPFMLAQKYAKPWCFMTSYNRVNGTHASENHRLLQGILRDEWKFDGLIMSDWFGIYSIDLSINAGLDLEMPGTNKWRTLDLMNRSIGSRKLTVRTIKERAKKVVELAKRVAQEAPEILDGDGIERTVESDEDKVLMRKLAAESIVLLKNDNSLLPLQPQKLKKVAIVGGNAQAIILSGGGSAALKPSYFVSPYQGIVNALPAHVEVTYSEGASTYMEIPTLDFELTTPNGERGWIGSWYAHETDESMTPVNTPMETQLVDETRIFISTSVPKNITRRWTLKLEGQLKPRVHDCTFEFGLTVSGRAKLFVDGKLVIDNWTRQRRGESFFNTGSQEEKGRVDLKAGVKHNILVEFCNVKGPADGDEDEVVQDSNPGVRLGGAEVQDPDVKMAEAVKLASEADVVIAVVGLNADWETEGYDRKTLALPGRTDELIAKVMAANPRTVVVTQSGSSITLPWADSVPAIVHSWYLGNATGDAIADVLFGKKNPSGKLSLTFPKRLEDVPSHGHFHSESGAIRYGEDLFVGYKHYQHRGIAPQFAFGHGLSYTTFTYSDLQLSAPVVADGDFGLTATLTVTNTGNLAGSEVVQLYVSMPKTSDVTHPELVIVTLDKYAVSYWEESITRWVVERGEYGVKVGASSCSLPLAATFVVNKGLEWNGV</sequence>
<dbReference type="InterPro" id="IPR050288">
    <property type="entry name" value="Cellulose_deg_GH3"/>
</dbReference>
<dbReference type="Pfam" id="PF07691">
    <property type="entry name" value="PA14"/>
    <property type="match status" value="1"/>
</dbReference>
<dbReference type="SUPFAM" id="SSF52279">
    <property type="entry name" value="Beta-D-glucan exohydrolase, C-terminal domain"/>
    <property type="match status" value="1"/>
</dbReference>
<keyword evidence="5 6" id="KW-0326">Glycosidase</keyword>
<comment type="pathway">
    <text evidence="6">Glycan metabolism; cellulose degradation.</text>
</comment>
<dbReference type="InterPro" id="IPR037524">
    <property type="entry name" value="PA14/GLEYA"/>
</dbReference>
<dbReference type="Proteomes" id="UP000053647">
    <property type="component" value="Unassembled WGS sequence"/>
</dbReference>
<dbReference type="InterPro" id="IPR011658">
    <property type="entry name" value="PA14_dom"/>
</dbReference>
<reference evidence="9" key="2">
    <citation type="submission" date="2015-01" db="EMBL/GenBank/DDBJ databases">
        <title>Evolutionary Origins and Diversification of the Mycorrhizal Mutualists.</title>
        <authorList>
            <consortium name="DOE Joint Genome Institute"/>
            <consortium name="Mycorrhizal Genomics Consortium"/>
            <person name="Kohler A."/>
            <person name="Kuo A."/>
            <person name="Nagy L.G."/>
            <person name="Floudas D."/>
            <person name="Copeland A."/>
            <person name="Barry K.W."/>
            <person name="Cichocki N."/>
            <person name="Veneault-Fourrey C."/>
            <person name="LaButti K."/>
            <person name="Lindquist E.A."/>
            <person name="Lipzen A."/>
            <person name="Lundell T."/>
            <person name="Morin E."/>
            <person name="Murat C."/>
            <person name="Riley R."/>
            <person name="Ohm R."/>
            <person name="Sun H."/>
            <person name="Tunlid A."/>
            <person name="Henrissat B."/>
            <person name="Grigoriev I.V."/>
            <person name="Hibbett D.S."/>
            <person name="Martin F."/>
        </authorList>
    </citation>
    <scope>NUCLEOTIDE SEQUENCE [LARGE SCALE GENOMIC DNA]</scope>
    <source>
        <strain evidence="9">ATCC 200175</strain>
    </source>
</reference>
<name>A0A0C9U412_PAXIN</name>
<reference evidence="8 9" key="1">
    <citation type="submission" date="2014-06" db="EMBL/GenBank/DDBJ databases">
        <authorList>
            <consortium name="DOE Joint Genome Institute"/>
            <person name="Kuo A."/>
            <person name="Kohler A."/>
            <person name="Nagy L.G."/>
            <person name="Floudas D."/>
            <person name="Copeland A."/>
            <person name="Barry K.W."/>
            <person name="Cichocki N."/>
            <person name="Veneault-Fourrey C."/>
            <person name="LaButti K."/>
            <person name="Lindquist E.A."/>
            <person name="Lipzen A."/>
            <person name="Lundell T."/>
            <person name="Morin E."/>
            <person name="Murat C."/>
            <person name="Sun H."/>
            <person name="Tunlid A."/>
            <person name="Henrissat B."/>
            <person name="Grigoriev I.V."/>
            <person name="Hibbett D.S."/>
            <person name="Martin F."/>
            <person name="Nordberg H.P."/>
            <person name="Cantor M.N."/>
            <person name="Hua S.X."/>
        </authorList>
    </citation>
    <scope>NUCLEOTIDE SEQUENCE [LARGE SCALE GENOMIC DNA]</scope>
    <source>
        <strain evidence="8 9">ATCC 200175</strain>
    </source>
</reference>
<evidence type="ECO:0000256" key="2">
    <source>
        <dbReference type="ARBA" id="ARBA00005336"/>
    </source>
</evidence>
<dbReference type="Gene3D" id="3.40.50.1700">
    <property type="entry name" value="Glycoside hydrolase family 3 C-terminal domain"/>
    <property type="match status" value="1"/>
</dbReference>
<evidence type="ECO:0000256" key="6">
    <source>
        <dbReference type="RuleBase" id="RU361161"/>
    </source>
</evidence>
<evidence type="ECO:0000313" key="8">
    <source>
        <dbReference type="EMBL" id="KIJ14182.1"/>
    </source>
</evidence>
<dbReference type="Gene3D" id="2.60.40.10">
    <property type="entry name" value="Immunoglobulins"/>
    <property type="match status" value="2"/>
</dbReference>
<dbReference type="SUPFAM" id="SSF51445">
    <property type="entry name" value="(Trans)glycosidases"/>
    <property type="match status" value="1"/>
</dbReference>
<evidence type="ECO:0000256" key="5">
    <source>
        <dbReference type="ARBA" id="ARBA00023295"/>
    </source>
</evidence>
<dbReference type="Gene3D" id="2.60.120.260">
    <property type="entry name" value="Galactose-binding domain-like"/>
    <property type="match status" value="1"/>
</dbReference>
<feature type="domain" description="PA14" evidence="7">
    <location>
        <begin position="461"/>
        <end position="625"/>
    </location>
</feature>
<dbReference type="PRINTS" id="PR00133">
    <property type="entry name" value="GLHYDRLASE3"/>
</dbReference>
<evidence type="ECO:0000256" key="4">
    <source>
        <dbReference type="ARBA" id="ARBA00022801"/>
    </source>
</evidence>
<dbReference type="Pfam" id="PF00933">
    <property type="entry name" value="Glyco_hydro_3"/>
    <property type="match status" value="1"/>
</dbReference>
<dbReference type="SMART" id="SM00758">
    <property type="entry name" value="PA14"/>
    <property type="match status" value="1"/>
</dbReference>
<comment type="catalytic activity">
    <reaction evidence="1 6">
        <text>Hydrolysis of terminal, non-reducing beta-D-glucosyl residues with release of beta-D-glucose.</text>
        <dbReference type="EC" id="3.2.1.21"/>
    </reaction>
</comment>
<dbReference type="InterPro" id="IPR019800">
    <property type="entry name" value="Glyco_hydro_3_AS"/>
</dbReference>
<keyword evidence="6" id="KW-0119">Carbohydrate metabolism</keyword>
<protein>
    <recommendedName>
        <fullName evidence="3 6">beta-glucosidase</fullName>
        <ecNumber evidence="3 6">3.2.1.21</ecNumber>
    </recommendedName>
</protein>
<dbReference type="PANTHER" id="PTHR42715">
    <property type="entry name" value="BETA-GLUCOSIDASE"/>
    <property type="match status" value="1"/>
</dbReference>
<dbReference type="EC" id="3.2.1.21" evidence="3 6"/>
<organism evidence="8 9">
    <name type="scientific">Paxillus involutus ATCC 200175</name>
    <dbReference type="NCBI Taxonomy" id="664439"/>
    <lineage>
        <taxon>Eukaryota</taxon>
        <taxon>Fungi</taxon>
        <taxon>Dikarya</taxon>
        <taxon>Basidiomycota</taxon>
        <taxon>Agaricomycotina</taxon>
        <taxon>Agaricomycetes</taxon>
        <taxon>Agaricomycetidae</taxon>
        <taxon>Boletales</taxon>
        <taxon>Paxilineae</taxon>
        <taxon>Paxillaceae</taxon>
        <taxon>Paxillus</taxon>
    </lineage>
</organism>
<gene>
    <name evidence="8" type="ORF">PAXINDRAFT_169947</name>
</gene>
<dbReference type="InterPro" id="IPR001764">
    <property type="entry name" value="Glyco_hydro_3_N"/>
</dbReference>
<dbReference type="InterPro" id="IPR002772">
    <property type="entry name" value="Glyco_hydro_3_C"/>
</dbReference>
<keyword evidence="6" id="KW-0624">Polysaccharide degradation</keyword>
<dbReference type="GO" id="GO:0008422">
    <property type="term" value="F:beta-glucosidase activity"/>
    <property type="evidence" value="ECO:0007669"/>
    <property type="project" value="UniProtKB-EC"/>
</dbReference>
<dbReference type="PROSITE" id="PS51820">
    <property type="entry name" value="PA14"/>
    <property type="match status" value="1"/>
</dbReference>
<dbReference type="Pfam" id="PF01915">
    <property type="entry name" value="Glyco_hydro_3_C"/>
    <property type="match status" value="1"/>
</dbReference>
<dbReference type="InterPro" id="IPR013783">
    <property type="entry name" value="Ig-like_fold"/>
</dbReference>
<dbReference type="SMART" id="SM01217">
    <property type="entry name" value="Fn3_like"/>
    <property type="match status" value="1"/>
</dbReference>
<evidence type="ECO:0000259" key="7">
    <source>
        <dbReference type="PROSITE" id="PS51820"/>
    </source>
</evidence>
<dbReference type="OrthoDB" id="47059at2759"/>
<comment type="similarity">
    <text evidence="2 6">Belongs to the glycosyl hydrolase 3 family.</text>
</comment>
<dbReference type="InterPro" id="IPR036962">
    <property type="entry name" value="Glyco_hydro_3_N_sf"/>
</dbReference>
<keyword evidence="9" id="KW-1185">Reference proteome</keyword>
<dbReference type="EMBL" id="KN819345">
    <property type="protein sequence ID" value="KIJ14182.1"/>
    <property type="molecule type" value="Genomic_DNA"/>
</dbReference>
<dbReference type="InterPro" id="IPR036881">
    <property type="entry name" value="Glyco_hydro_3_C_sf"/>
</dbReference>
<dbReference type="AlphaFoldDB" id="A0A0C9U412"/>
<dbReference type="Gene3D" id="3.20.20.300">
    <property type="entry name" value="Glycoside hydrolase, family 3, N-terminal domain"/>
    <property type="match status" value="1"/>
</dbReference>
<dbReference type="Pfam" id="PF14310">
    <property type="entry name" value="Fn3-like"/>
    <property type="match status" value="1"/>
</dbReference>
<evidence type="ECO:0000313" key="9">
    <source>
        <dbReference type="Proteomes" id="UP000053647"/>
    </source>
</evidence>
<evidence type="ECO:0000256" key="3">
    <source>
        <dbReference type="ARBA" id="ARBA00012744"/>
    </source>
</evidence>
<dbReference type="InterPro" id="IPR017853">
    <property type="entry name" value="GH"/>
</dbReference>
<keyword evidence="4 6" id="KW-0378">Hydrolase</keyword>
<proteinExistence type="inferred from homology"/>
<evidence type="ECO:0000256" key="1">
    <source>
        <dbReference type="ARBA" id="ARBA00000448"/>
    </source>
</evidence>
<accession>A0A0C9U412</accession>
<dbReference type="InterPro" id="IPR026891">
    <property type="entry name" value="Fn3-like"/>
</dbReference>
<dbReference type="HOGENOM" id="CLU_004542_4_0_1"/>